<keyword evidence="2" id="KW-0546">Nucleotide metabolism</keyword>
<evidence type="ECO:0000313" key="4">
    <source>
        <dbReference type="EMBL" id="SDW77310.1"/>
    </source>
</evidence>
<dbReference type="OrthoDB" id="2065728at2"/>
<evidence type="ECO:0000313" key="5">
    <source>
        <dbReference type="Proteomes" id="UP000182429"/>
    </source>
</evidence>
<evidence type="ECO:0000256" key="3">
    <source>
        <dbReference type="SAM" id="Phobius"/>
    </source>
</evidence>
<keyword evidence="3" id="KW-1133">Transmembrane helix</keyword>
<dbReference type="CDD" id="cd07557">
    <property type="entry name" value="trimeric_dUTPase"/>
    <property type="match status" value="1"/>
</dbReference>
<sequence length="269" mass="31143">MILVDKDIIERSKEIFINGYDEENVKPISYDIHIAEIITEHGNVAEYDLKPQQAIMVKCIEEISVPTDLLIRVENKNSLIRKGITVVSPVYNPGHKTPIYIRVENISPDIFKISKNLSIAQLIFEQLSSNPNHSYDQQVNASFNDEWKYRGLSNYKDYYEERTSKMNQVKKELDEKESSVYTNILTMMGIFVSIFSLIIVNFNNLNSKNLTSHFIFRMNLSLGIIITLFMALIMIFLRKRENDKFLKWLVIVLIFVLIVTLLALSIGLV</sequence>
<dbReference type="Proteomes" id="UP000182429">
    <property type="component" value="Unassembled WGS sequence"/>
</dbReference>
<dbReference type="EMBL" id="FNNF01000050">
    <property type="protein sequence ID" value="SDW77310.1"/>
    <property type="molecule type" value="Genomic_DNA"/>
</dbReference>
<gene>
    <name evidence="4" type="ORF">SAMN04487759_1501</name>
</gene>
<accession>A0A1H2W9N9</accession>
<dbReference type="InterPro" id="IPR011962">
    <property type="entry name" value="dCTP_deaminase"/>
</dbReference>
<reference evidence="4 5" key="1">
    <citation type="submission" date="2016-10" db="EMBL/GenBank/DDBJ databases">
        <authorList>
            <person name="de Groot N.N."/>
        </authorList>
    </citation>
    <scope>NUCLEOTIDE SEQUENCE [LARGE SCALE GENOMIC DNA]</scope>
    <source>
        <strain evidence="4 5">S3b</strain>
    </source>
</reference>
<dbReference type="GO" id="GO:0006229">
    <property type="term" value="P:dUTP biosynthetic process"/>
    <property type="evidence" value="ECO:0007669"/>
    <property type="project" value="InterPro"/>
</dbReference>
<dbReference type="Gene3D" id="2.70.40.10">
    <property type="match status" value="1"/>
</dbReference>
<dbReference type="InterPro" id="IPR033704">
    <property type="entry name" value="dUTPase_trimeric"/>
</dbReference>
<dbReference type="AlphaFoldDB" id="A0A1H2W9N9"/>
<keyword evidence="1" id="KW-0378">Hydrolase</keyword>
<dbReference type="Pfam" id="PF22769">
    <property type="entry name" value="DCD"/>
    <property type="match status" value="1"/>
</dbReference>
<dbReference type="SUPFAM" id="SSF51283">
    <property type="entry name" value="dUTPase-like"/>
    <property type="match status" value="1"/>
</dbReference>
<organism evidence="4 5">
    <name type="scientific">Kandleria vitulina</name>
    <dbReference type="NCBI Taxonomy" id="1630"/>
    <lineage>
        <taxon>Bacteria</taxon>
        <taxon>Bacillati</taxon>
        <taxon>Bacillota</taxon>
        <taxon>Erysipelotrichia</taxon>
        <taxon>Erysipelotrichales</taxon>
        <taxon>Coprobacillaceae</taxon>
        <taxon>Kandleria</taxon>
    </lineage>
</organism>
<dbReference type="PANTHER" id="PTHR42680:SF3">
    <property type="entry name" value="DCTP DEAMINASE"/>
    <property type="match status" value="1"/>
</dbReference>
<proteinExistence type="predicted"/>
<evidence type="ECO:0000256" key="1">
    <source>
        <dbReference type="ARBA" id="ARBA00022801"/>
    </source>
</evidence>
<dbReference type="RefSeq" id="WP_074687326.1">
    <property type="nucleotide sequence ID" value="NZ_FNNF01000050.1"/>
</dbReference>
<feature type="transmembrane region" description="Helical" evidence="3">
    <location>
        <begin position="214"/>
        <end position="236"/>
    </location>
</feature>
<feature type="transmembrane region" description="Helical" evidence="3">
    <location>
        <begin position="180"/>
        <end position="202"/>
    </location>
</feature>
<keyword evidence="3" id="KW-0812">Transmembrane</keyword>
<feature type="transmembrane region" description="Helical" evidence="3">
    <location>
        <begin position="248"/>
        <end position="268"/>
    </location>
</feature>
<keyword evidence="3" id="KW-0472">Membrane</keyword>
<dbReference type="PANTHER" id="PTHR42680">
    <property type="entry name" value="DCTP DEAMINASE"/>
    <property type="match status" value="1"/>
</dbReference>
<name>A0A1H2W9N9_9FIRM</name>
<dbReference type="InterPro" id="IPR036157">
    <property type="entry name" value="dUTPase-like_sf"/>
</dbReference>
<protein>
    <submittedName>
        <fullName evidence="4">Deoxycytidine triphosphate deaminase</fullName>
    </submittedName>
</protein>
<dbReference type="GO" id="GO:0008829">
    <property type="term" value="F:dCTP deaminase activity"/>
    <property type="evidence" value="ECO:0007669"/>
    <property type="project" value="InterPro"/>
</dbReference>
<evidence type="ECO:0000256" key="2">
    <source>
        <dbReference type="ARBA" id="ARBA00023080"/>
    </source>
</evidence>